<evidence type="ECO:0000313" key="8">
    <source>
        <dbReference type="EMBL" id="KLI03128.1"/>
    </source>
</evidence>
<dbReference type="SUPFAM" id="SSF55194">
    <property type="entry name" value="Ribosome recycling factor, RRF"/>
    <property type="match status" value="1"/>
</dbReference>
<dbReference type="EMBL" id="AFVQ02000052">
    <property type="protein sequence ID" value="KLI03128.1"/>
    <property type="molecule type" value="Genomic_DNA"/>
</dbReference>
<dbReference type="InterPro" id="IPR036191">
    <property type="entry name" value="RRF_sf"/>
</dbReference>
<protein>
    <recommendedName>
        <fullName evidence="5">Ribosome-recycling factor</fullName>
        <shortName evidence="5">RRF</shortName>
    </recommendedName>
    <alternativeName>
        <fullName evidence="5">Ribosome-releasing factor</fullName>
    </alternativeName>
</protein>
<comment type="function">
    <text evidence="5">Responsible for the release of ribosomes from messenger RNA at the termination of protein biosynthesis. May increase the efficiency of translation by recycling ribosomes from one round of translation to another.</text>
</comment>
<dbReference type="GO" id="GO:0006415">
    <property type="term" value="P:translational termination"/>
    <property type="evidence" value="ECO:0007669"/>
    <property type="project" value="UniProtKB-UniRule"/>
</dbReference>
<accession>A0A0U1QQT9</accession>
<comment type="subcellular location">
    <subcellularLocation>
        <location evidence="1 5">Cytoplasm</location>
    </subcellularLocation>
</comment>
<dbReference type="NCBIfam" id="TIGR00496">
    <property type="entry name" value="frr"/>
    <property type="match status" value="1"/>
</dbReference>
<dbReference type="Gene3D" id="1.10.132.20">
    <property type="entry name" value="Ribosome-recycling factor"/>
    <property type="match status" value="1"/>
</dbReference>
<evidence type="ECO:0000259" key="7">
    <source>
        <dbReference type="Pfam" id="PF01765"/>
    </source>
</evidence>
<dbReference type="STRING" id="1069536.SINU_04400"/>
<dbReference type="OrthoDB" id="9804006at2"/>
<dbReference type="HAMAP" id="MF_00040">
    <property type="entry name" value="RRF"/>
    <property type="match status" value="1"/>
</dbReference>
<keyword evidence="4 5" id="KW-0648">Protein biosynthesis</keyword>
<proteinExistence type="inferred from homology"/>
<evidence type="ECO:0000256" key="1">
    <source>
        <dbReference type="ARBA" id="ARBA00004496"/>
    </source>
</evidence>
<comment type="caution">
    <text evidence="8">The sequence shown here is derived from an EMBL/GenBank/DDBJ whole genome shotgun (WGS) entry which is preliminary data.</text>
</comment>
<dbReference type="AlphaFoldDB" id="A0A0U1QQT9"/>
<dbReference type="GO" id="GO:0005737">
    <property type="term" value="C:cytoplasm"/>
    <property type="evidence" value="ECO:0007669"/>
    <property type="project" value="UniProtKB-SubCell"/>
</dbReference>
<feature type="domain" description="Ribosome recycling factor" evidence="7">
    <location>
        <begin position="21"/>
        <end position="184"/>
    </location>
</feature>
<sequence length="186" mass="20895">MAQTELFKDAQERMGKAVKAFQRELVTVRAGRANPSLLNKVTVEYYGAETPLNQVASITVPEARLLLIQPYDRTALPNIEKGILKSDLGVTPTNDGQVIRIAIPPLTEERRADLVKMVRKMAEEAKIAVRNVRRDANDQVKKMAKNNELTKDDVHEAEDDIQKLTNETIKAVDQLAADKEKEMMDI</sequence>
<evidence type="ECO:0000256" key="3">
    <source>
        <dbReference type="ARBA" id="ARBA00022490"/>
    </source>
</evidence>
<dbReference type="Proteomes" id="UP000035553">
    <property type="component" value="Unassembled WGS sequence"/>
</dbReference>
<dbReference type="PANTHER" id="PTHR20982">
    <property type="entry name" value="RIBOSOME RECYCLING FACTOR"/>
    <property type="match status" value="1"/>
</dbReference>
<reference evidence="8 9" key="1">
    <citation type="journal article" date="2011" name="J. Bacteriol.">
        <title>Draft genome sequence of Sporolactobacillus inulinus strain CASD, an efficient D-lactic acid-producing bacterium with high-concentration lactate tolerance capability.</title>
        <authorList>
            <person name="Yu B."/>
            <person name="Su F."/>
            <person name="Wang L."/>
            <person name="Xu K."/>
            <person name="Zhao B."/>
            <person name="Xu P."/>
        </authorList>
    </citation>
    <scope>NUCLEOTIDE SEQUENCE [LARGE SCALE GENOMIC DNA]</scope>
    <source>
        <strain evidence="8 9">CASD</strain>
    </source>
</reference>
<name>A0A0U1QQT9_9BACL</name>
<feature type="coiled-coil region" evidence="6">
    <location>
        <begin position="140"/>
        <end position="174"/>
    </location>
</feature>
<evidence type="ECO:0000256" key="5">
    <source>
        <dbReference type="HAMAP-Rule" id="MF_00040"/>
    </source>
</evidence>
<gene>
    <name evidence="5" type="primary">frr</name>
    <name evidence="8" type="ORF">SINU_04400</name>
</gene>
<keyword evidence="9" id="KW-1185">Reference proteome</keyword>
<dbReference type="FunFam" id="1.10.132.20:FF:000001">
    <property type="entry name" value="Ribosome-recycling factor"/>
    <property type="match status" value="1"/>
</dbReference>
<evidence type="ECO:0000313" key="9">
    <source>
        <dbReference type="Proteomes" id="UP000035553"/>
    </source>
</evidence>
<dbReference type="RefSeq" id="WP_010026101.1">
    <property type="nucleotide sequence ID" value="NZ_AFVQ02000052.1"/>
</dbReference>
<dbReference type="InterPro" id="IPR002661">
    <property type="entry name" value="Ribosome_recyc_fac"/>
</dbReference>
<keyword evidence="6" id="KW-0175">Coiled coil</keyword>
<organism evidence="8 9">
    <name type="scientific">Sporolactobacillus inulinus CASD</name>
    <dbReference type="NCBI Taxonomy" id="1069536"/>
    <lineage>
        <taxon>Bacteria</taxon>
        <taxon>Bacillati</taxon>
        <taxon>Bacillota</taxon>
        <taxon>Bacilli</taxon>
        <taxon>Bacillales</taxon>
        <taxon>Sporolactobacillaceae</taxon>
        <taxon>Sporolactobacillus</taxon>
    </lineage>
</organism>
<evidence type="ECO:0000256" key="6">
    <source>
        <dbReference type="SAM" id="Coils"/>
    </source>
</evidence>
<comment type="similarity">
    <text evidence="2 5">Belongs to the RRF family.</text>
</comment>
<evidence type="ECO:0000256" key="2">
    <source>
        <dbReference type="ARBA" id="ARBA00005912"/>
    </source>
</evidence>
<dbReference type="PANTHER" id="PTHR20982:SF3">
    <property type="entry name" value="MITOCHONDRIAL RIBOSOME RECYCLING FACTOR PSEUDO 1"/>
    <property type="match status" value="1"/>
</dbReference>
<dbReference type="FunFam" id="3.30.1360.40:FF:000001">
    <property type="entry name" value="Ribosome-recycling factor"/>
    <property type="match status" value="1"/>
</dbReference>
<keyword evidence="3 5" id="KW-0963">Cytoplasm</keyword>
<dbReference type="CDD" id="cd00520">
    <property type="entry name" value="RRF"/>
    <property type="match status" value="1"/>
</dbReference>
<dbReference type="GO" id="GO:0043023">
    <property type="term" value="F:ribosomal large subunit binding"/>
    <property type="evidence" value="ECO:0007669"/>
    <property type="project" value="TreeGrafter"/>
</dbReference>
<dbReference type="InterPro" id="IPR023584">
    <property type="entry name" value="Ribosome_recyc_fac_dom"/>
</dbReference>
<dbReference type="Pfam" id="PF01765">
    <property type="entry name" value="RRF"/>
    <property type="match status" value="1"/>
</dbReference>
<evidence type="ECO:0000256" key="4">
    <source>
        <dbReference type="ARBA" id="ARBA00022917"/>
    </source>
</evidence>
<dbReference type="Gene3D" id="3.30.1360.40">
    <property type="match status" value="1"/>
</dbReference>